<name>A0ABV4TWS4_9GAMM</name>
<dbReference type="PANTHER" id="PTHR37460:SF1">
    <property type="entry name" value="ENDONUCLEASE III"/>
    <property type="match status" value="1"/>
</dbReference>
<dbReference type="Proteomes" id="UP001575181">
    <property type="component" value="Unassembled WGS sequence"/>
</dbReference>
<keyword evidence="2" id="KW-1185">Reference proteome</keyword>
<gene>
    <name evidence="1" type="ORF">ACERLL_06800</name>
</gene>
<sequence length="142" mass="15768">MTPGCTTYQLWMWLERPGEIPVGRLGSCAFPRGWYVYTGSARRNMAARLRRHCRSDADKRLRWHIDYFLALAACRILYISGSQVPECNLNAATGGRIVCAGLGASDCRSGCGSHLRYLGAAFSLEDLLEARTPQGLDPEIRT</sequence>
<dbReference type="InterPro" id="IPR002837">
    <property type="entry name" value="DUF123"/>
</dbReference>
<organism evidence="1 2">
    <name type="scientific">Thiohalorhabdus methylotrophus</name>
    <dbReference type="NCBI Taxonomy" id="3242694"/>
    <lineage>
        <taxon>Bacteria</taxon>
        <taxon>Pseudomonadati</taxon>
        <taxon>Pseudomonadota</taxon>
        <taxon>Gammaproteobacteria</taxon>
        <taxon>Thiohalorhabdales</taxon>
        <taxon>Thiohalorhabdaceae</taxon>
        <taxon>Thiohalorhabdus</taxon>
    </lineage>
</organism>
<dbReference type="Pfam" id="PF01986">
    <property type="entry name" value="DUF123"/>
    <property type="match status" value="1"/>
</dbReference>
<evidence type="ECO:0000313" key="2">
    <source>
        <dbReference type="Proteomes" id="UP001575181"/>
    </source>
</evidence>
<dbReference type="RefSeq" id="WP_373655319.1">
    <property type="nucleotide sequence ID" value="NZ_JBGUAW010000004.1"/>
</dbReference>
<dbReference type="CDD" id="cd10441">
    <property type="entry name" value="GIY-YIG_COG1833"/>
    <property type="match status" value="1"/>
</dbReference>
<reference evidence="1 2" key="1">
    <citation type="submission" date="2024-08" db="EMBL/GenBank/DDBJ databases">
        <title>Whole-genome sequencing of halo(alkali)philic microorganisms from hypersaline lakes.</title>
        <authorList>
            <person name="Sorokin D.Y."/>
            <person name="Merkel A.Y."/>
            <person name="Messina E."/>
            <person name="Yakimov M."/>
        </authorList>
    </citation>
    <scope>NUCLEOTIDE SEQUENCE [LARGE SCALE GENOMIC DNA]</scope>
    <source>
        <strain evidence="1 2">Cl-TMA</strain>
    </source>
</reference>
<evidence type="ECO:0000313" key="1">
    <source>
        <dbReference type="EMBL" id="MFA9460535.1"/>
    </source>
</evidence>
<protein>
    <submittedName>
        <fullName evidence="1">DUF123 domain-containing protein</fullName>
    </submittedName>
</protein>
<dbReference type="PANTHER" id="PTHR37460">
    <property type="entry name" value="ENDONUCLEASE III"/>
    <property type="match status" value="1"/>
</dbReference>
<proteinExistence type="predicted"/>
<accession>A0ABV4TWS4</accession>
<dbReference type="EMBL" id="JBGUAW010000004">
    <property type="protein sequence ID" value="MFA9460535.1"/>
    <property type="molecule type" value="Genomic_DNA"/>
</dbReference>
<comment type="caution">
    <text evidence="1">The sequence shown here is derived from an EMBL/GenBank/DDBJ whole genome shotgun (WGS) entry which is preliminary data.</text>
</comment>